<organism evidence="1 2">
    <name type="scientific">Pedobacter boryungensis</name>
    <dbReference type="NCBI Taxonomy" id="869962"/>
    <lineage>
        <taxon>Bacteria</taxon>
        <taxon>Pseudomonadati</taxon>
        <taxon>Bacteroidota</taxon>
        <taxon>Sphingobacteriia</taxon>
        <taxon>Sphingobacteriales</taxon>
        <taxon>Sphingobacteriaceae</taxon>
        <taxon>Pedobacter</taxon>
    </lineage>
</organism>
<name>A0ABX2D8F6_9SPHI</name>
<sequence length="159" mass="19042">MAQTKDFTEEEEKNYNTIKSLFEHFKDKGYDSAQRDFVFKHFVYFDNVLADTSKTQILKRTKFFDELFSQMIHYVDSVGMENLDAAPTRLFKDNPTFFKSFEAESDLNKFLPFTLTYYDKRRPREPIGVLLFEPKTHKLLTWILLNQGGYYYFLTFNLL</sequence>
<evidence type="ECO:0000313" key="1">
    <source>
        <dbReference type="EMBL" id="NQX30299.1"/>
    </source>
</evidence>
<protein>
    <submittedName>
        <fullName evidence="1">Uncharacterized protein</fullName>
    </submittedName>
</protein>
<accession>A0ABX2D8F6</accession>
<proteinExistence type="predicted"/>
<dbReference type="Proteomes" id="UP000762110">
    <property type="component" value="Unassembled WGS sequence"/>
</dbReference>
<dbReference type="EMBL" id="JABMKV010000001">
    <property type="protein sequence ID" value="NQX30299.1"/>
    <property type="molecule type" value="Genomic_DNA"/>
</dbReference>
<keyword evidence="2" id="KW-1185">Reference proteome</keyword>
<comment type="caution">
    <text evidence="1">The sequence shown here is derived from an EMBL/GenBank/DDBJ whole genome shotgun (WGS) entry which is preliminary data.</text>
</comment>
<gene>
    <name evidence="1" type="ORF">HQN85_01065</name>
</gene>
<reference evidence="1 2" key="1">
    <citation type="submission" date="2020-05" db="EMBL/GenBank/DDBJ databases">
        <title>Description of Pedobacter foliorum sp. nov.</title>
        <authorList>
            <person name="Qi S."/>
            <person name="Carlier A."/>
            <person name="Cnockaert M."/>
            <person name="Vandamme P."/>
        </authorList>
    </citation>
    <scope>NUCLEOTIDE SEQUENCE [LARGE SCALE GENOMIC DNA]</scope>
    <source>
        <strain evidence="1 2">LMG 31300</strain>
    </source>
</reference>
<evidence type="ECO:0000313" key="2">
    <source>
        <dbReference type="Proteomes" id="UP000762110"/>
    </source>
</evidence>